<evidence type="ECO:0000313" key="2">
    <source>
        <dbReference type="EMBL" id="PJJ57071.1"/>
    </source>
</evidence>
<evidence type="ECO:0000313" key="3">
    <source>
        <dbReference type="Proteomes" id="UP000230842"/>
    </source>
</evidence>
<dbReference type="InterPro" id="IPR025329">
    <property type="entry name" value="DUF4235"/>
</dbReference>
<dbReference type="Pfam" id="PF14019">
    <property type="entry name" value="DUF4235"/>
    <property type="match status" value="1"/>
</dbReference>
<proteinExistence type="predicted"/>
<name>A0A0B2BU32_9ACTN</name>
<dbReference type="Proteomes" id="UP000230842">
    <property type="component" value="Unassembled WGS sequence"/>
</dbReference>
<sequence length="90" mass="9462">MPSAAKLAYRPVGIVSGIAGGMAAAAIFKKVWAKVDDSDEKPDPLSSAYGWREILLAAAIQGLIYGVVKASIDRAGAQGFHRFTGEWPGD</sequence>
<keyword evidence="1" id="KW-1133">Transmembrane helix</keyword>
<protein>
    <submittedName>
        <fullName evidence="2">Uncharacterized protein DUF4235</fullName>
    </submittedName>
</protein>
<dbReference type="OrthoDB" id="5244650at2"/>
<dbReference type="EMBL" id="PGEZ01000001">
    <property type="protein sequence ID" value="PJJ57071.1"/>
    <property type="molecule type" value="Genomic_DNA"/>
</dbReference>
<gene>
    <name evidence="2" type="ORF">CLV56_1291</name>
</gene>
<keyword evidence="1" id="KW-0472">Membrane</keyword>
<keyword evidence="3" id="KW-1185">Reference proteome</keyword>
<dbReference type="AlphaFoldDB" id="A0A0B2BU32"/>
<feature type="transmembrane region" description="Helical" evidence="1">
    <location>
        <begin position="48"/>
        <end position="68"/>
    </location>
</feature>
<reference evidence="2 3" key="1">
    <citation type="submission" date="2017-11" db="EMBL/GenBank/DDBJ databases">
        <title>Genomic Encyclopedia of Archaeal and Bacterial Type Strains, Phase II (KMG-II): From Individual Species to Whole Genera.</title>
        <authorList>
            <person name="Goeker M."/>
        </authorList>
    </citation>
    <scope>NUCLEOTIDE SEQUENCE [LARGE SCALE GENOMIC DNA]</scope>
    <source>
        <strain evidence="2 3">DSM 27763</strain>
    </source>
</reference>
<evidence type="ECO:0000256" key="1">
    <source>
        <dbReference type="SAM" id="Phobius"/>
    </source>
</evidence>
<keyword evidence="1" id="KW-0812">Transmembrane</keyword>
<comment type="caution">
    <text evidence="2">The sequence shown here is derived from an EMBL/GenBank/DDBJ whole genome shotgun (WGS) entry which is preliminary data.</text>
</comment>
<organism evidence="2 3">
    <name type="scientific">Mumia flava</name>
    <dbReference type="NCBI Taxonomy" id="1348852"/>
    <lineage>
        <taxon>Bacteria</taxon>
        <taxon>Bacillati</taxon>
        <taxon>Actinomycetota</taxon>
        <taxon>Actinomycetes</taxon>
        <taxon>Propionibacteriales</taxon>
        <taxon>Nocardioidaceae</taxon>
        <taxon>Mumia</taxon>
    </lineage>
</organism>
<dbReference type="RefSeq" id="WP_039340789.1">
    <property type="nucleotide sequence ID" value="NZ_PGEZ01000001.1"/>
</dbReference>
<feature type="transmembrane region" description="Helical" evidence="1">
    <location>
        <begin position="7"/>
        <end position="28"/>
    </location>
</feature>
<accession>A0A0B2BU32</accession>